<dbReference type="RefSeq" id="WP_218129545.1">
    <property type="nucleotide sequence ID" value="NZ_FNGV01000003.1"/>
</dbReference>
<dbReference type="NCBIfam" id="TIGR01272">
    <property type="entry name" value="gluP"/>
    <property type="match status" value="1"/>
</dbReference>
<reference evidence="12 13" key="1">
    <citation type="submission" date="2016-10" db="EMBL/GenBank/DDBJ databases">
        <authorList>
            <person name="de Groot N.N."/>
        </authorList>
    </citation>
    <scope>NUCLEOTIDE SEQUENCE [LARGE SCALE GENOMIC DNA]</scope>
    <source>
        <strain evidence="12 13">DSM 19886</strain>
    </source>
</reference>
<dbReference type="Proteomes" id="UP000199440">
    <property type="component" value="Unassembled WGS sequence"/>
</dbReference>
<dbReference type="GO" id="GO:1904659">
    <property type="term" value="P:D-glucose transmembrane transport"/>
    <property type="evidence" value="ECO:0007669"/>
    <property type="project" value="InterPro"/>
</dbReference>
<organism evidence="12 13">
    <name type="scientific">Kriegella aquimaris</name>
    <dbReference type="NCBI Taxonomy" id="192904"/>
    <lineage>
        <taxon>Bacteria</taxon>
        <taxon>Pseudomonadati</taxon>
        <taxon>Bacteroidota</taxon>
        <taxon>Flavobacteriia</taxon>
        <taxon>Flavobacteriales</taxon>
        <taxon>Flavobacteriaceae</taxon>
        <taxon>Kriegella</taxon>
    </lineage>
</organism>
<dbReference type="PANTHER" id="PTHR43702:SF3">
    <property type="entry name" value="PROTEIN TSGA"/>
    <property type="match status" value="1"/>
</dbReference>
<keyword evidence="5" id="KW-1003">Cell membrane</keyword>
<keyword evidence="7" id="KW-0762">Sugar transport</keyword>
<dbReference type="GO" id="GO:0055056">
    <property type="term" value="F:D-glucose transmembrane transporter activity"/>
    <property type="evidence" value="ECO:0007669"/>
    <property type="project" value="InterPro"/>
</dbReference>
<feature type="transmembrane region" description="Helical" evidence="11">
    <location>
        <begin position="179"/>
        <end position="200"/>
    </location>
</feature>
<feature type="transmembrane region" description="Helical" evidence="11">
    <location>
        <begin position="105"/>
        <end position="131"/>
    </location>
</feature>
<keyword evidence="13" id="KW-1185">Reference proteome</keyword>
<evidence type="ECO:0000313" key="12">
    <source>
        <dbReference type="EMBL" id="SDL81379.1"/>
    </source>
</evidence>
<keyword evidence="4" id="KW-0813">Transport</keyword>
<dbReference type="CDD" id="cd17394">
    <property type="entry name" value="MFS_FucP_like"/>
    <property type="match status" value="1"/>
</dbReference>
<comment type="subcellular location">
    <subcellularLocation>
        <location evidence="2">Cell inner membrane</location>
        <topology evidence="2">Multi-pass membrane protein</topology>
    </subcellularLocation>
</comment>
<evidence type="ECO:0000256" key="3">
    <source>
        <dbReference type="ARBA" id="ARBA00009120"/>
    </source>
</evidence>
<evidence type="ECO:0000256" key="8">
    <source>
        <dbReference type="ARBA" id="ARBA00022692"/>
    </source>
</evidence>
<accession>A0A1G9N4D2</accession>
<dbReference type="InterPro" id="IPR050375">
    <property type="entry name" value="MFS_TsgA-like"/>
</dbReference>
<evidence type="ECO:0000256" key="11">
    <source>
        <dbReference type="SAM" id="Phobius"/>
    </source>
</evidence>
<dbReference type="InterPro" id="IPR036259">
    <property type="entry name" value="MFS_trans_sf"/>
</dbReference>
<feature type="transmembrane region" description="Helical" evidence="11">
    <location>
        <begin position="289"/>
        <end position="306"/>
    </location>
</feature>
<dbReference type="GO" id="GO:0005354">
    <property type="term" value="F:galactose transmembrane transporter activity"/>
    <property type="evidence" value="ECO:0007669"/>
    <property type="project" value="InterPro"/>
</dbReference>
<evidence type="ECO:0000256" key="4">
    <source>
        <dbReference type="ARBA" id="ARBA00022448"/>
    </source>
</evidence>
<name>A0A1G9N4D2_9FLAO</name>
<keyword evidence="9 11" id="KW-1133">Transmembrane helix</keyword>
<feature type="transmembrane region" description="Helical" evidence="11">
    <location>
        <begin position="346"/>
        <end position="366"/>
    </location>
</feature>
<evidence type="ECO:0000256" key="9">
    <source>
        <dbReference type="ARBA" id="ARBA00022989"/>
    </source>
</evidence>
<feature type="transmembrane region" description="Helical" evidence="11">
    <location>
        <begin position="50"/>
        <end position="71"/>
    </location>
</feature>
<sequence length="410" mass="43980">MKNATQTKNFRGAFALMTSLFFIWGAIVSLNDILIPHFKGLFEMNYTETMLIQFCFFGAYFLMAVPASLLVERIGYKKGISAGLITIGLGALIFLPASWSVSYPLFLFGLFTMATGSVILQVVANPYVIILGKPETASSRLNLAQGINSLATTLAPLAGGFLILGHYNTPQEAAAAVEIPYIGLAIFAFSIAVIFYFLKLPKVLETDGVKVKGNVLKFRQLRLGAIALMLYVGAEVAIGSFIVNFLGEANIAGFAEKKAATYIPIYWAGLMIGRFLGSAILQKASSQKVLFTSALASVLLLAVTILTNGYVAMWAMLAVGLFNSIMWSNIFTLAVNGLGKYTNKAAGILVMAPVGGAILPLLQGVLADMPAIGLHLSYILPLLCYAFIIYYAVNGYKPGANELAQVEANI</sequence>
<keyword evidence="10 11" id="KW-0472">Membrane</keyword>
<dbReference type="AlphaFoldDB" id="A0A1G9N4D2"/>
<evidence type="ECO:0000256" key="2">
    <source>
        <dbReference type="ARBA" id="ARBA00004429"/>
    </source>
</evidence>
<comment type="function">
    <text evidence="1">Intake of glucose and galactose.</text>
</comment>
<evidence type="ECO:0000256" key="10">
    <source>
        <dbReference type="ARBA" id="ARBA00023136"/>
    </source>
</evidence>
<protein>
    <submittedName>
        <fullName evidence="12">MFS transporter, FHS family, L-fucose permease</fullName>
    </submittedName>
</protein>
<feature type="transmembrane region" description="Helical" evidence="11">
    <location>
        <begin position="80"/>
        <end position="99"/>
    </location>
</feature>
<evidence type="ECO:0000256" key="1">
    <source>
        <dbReference type="ARBA" id="ARBA00003321"/>
    </source>
</evidence>
<dbReference type="InterPro" id="IPR011701">
    <property type="entry name" value="MFS"/>
</dbReference>
<feature type="transmembrane region" description="Helical" evidence="11">
    <location>
        <begin position="259"/>
        <end position="277"/>
    </location>
</feature>
<dbReference type="EMBL" id="FNGV01000003">
    <property type="protein sequence ID" value="SDL81379.1"/>
    <property type="molecule type" value="Genomic_DNA"/>
</dbReference>
<dbReference type="PANTHER" id="PTHR43702">
    <property type="entry name" value="L-FUCOSE-PROTON SYMPORTER"/>
    <property type="match status" value="1"/>
</dbReference>
<dbReference type="GO" id="GO:0005886">
    <property type="term" value="C:plasma membrane"/>
    <property type="evidence" value="ECO:0007669"/>
    <property type="project" value="UniProtKB-SubCell"/>
</dbReference>
<dbReference type="Pfam" id="PF07690">
    <property type="entry name" value="MFS_1"/>
    <property type="match status" value="1"/>
</dbReference>
<feature type="transmembrane region" description="Helical" evidence="11">
    <location>
        <begin position="12"/>
        <end position="30"/>
    </location>
</feature>
<keyword evidence="6" id="KW-0997">Cell inner membrane</keyword>
<evidence type="ECO:0000256" key="5">
    <source>
        <dbReference type="ARBA" id="ARBA00022475"/>
    </source>
</evidence>
<evidence type="ECO:0000256" key="6">
    <source>
        <dbReference type="ARBA" id="ARBA00022519"/>
    </source>
</evidence>
<feature type="transmembrane region" description="Helical" evidence="11">
    <location>
        <begin position="312"/>
        <end position="334"/>
    </location>
</feature>
<evidence type="ECO:0000256" key="7">
    <source>
        <dbReference type="ARBA" id="ARBA00022597"/>
    </source>
</evidence>
<comment type="similarity">
    <text evidence="3">Belongs to the major facilitator superfamily. FHS transporter (TC 2.A.1.7) family.</text>
</comment>
<feature type="transmembrane region" description="Helical" evidence="11">
    <location>
        <begin position="221"/>
        <end position="247"/>
    </location>
</feature>
<keyword evidence="8 11" id="KW-0812">Transmembrane</keyword>
<dbReference type="STRING" id="192904.SAMN04488514_10327"/>
<feature type="transmembrane region" description="Helical" evidence="11">
    <location>
        <begin position="372"/>
        <end position="393"/>
    </location>
</feature>
<proteinExistence type="inferred from homology"/>
<dbReference type="SUPFAM" id="SSF103473">
    <property type="entry name" value="MFS general substrate transporter"/>
    <property type="match status" value="1"/>
</dbReference>
<feature type="transmembrane region" description="Helical" evidence="11">
    <location>
        <begin position="143"/>
        <end position="167"/>
    </location>
</feature>
<gene>
    <name evidence="12" type="ORF">SAMN04488514_10327</name>
</gene>
<dbReference type="InterPro" id="IPR005964">
    <property type="entry name" value="Glc/Gal_transptr_bac"/>
</dbReference>
<evidence type="ECO:0000313" key="13">
    <source>
        <dbReference type="Proteomes" id="UP000199440"/>
    </source>
</evidence>
<dbReference type="Gene3D" id="1.20.1250.20">
    <property type="entry name" value="MFS general substrate transporter like domains"/>
    <property type="match status" value="2"/>
</dbReference>